<protein>
    <submittedName>
        <fullName evidence="6">Uncharacterized protein</fullName>
    </submittedName>
</protein>
<proteinExistence type="predicted"/>
<dbReference type="PANTHER" id="PTHR23507">
    <property type="entry name" value="ZGC:174356"/>
    <property type="match status" value="1"/>
</dbReference>
<feature type="transmembrane region" description="Helical" evidence="5">
    <location>
        <begin position="121"/>
        <end position="140"/>
    </location>
</feature>
<comment type="subcellular location">
    <subcellularLocation>
        <location evidence="1">Membrane</location>
        <topology evidence="1">Multi-pass membrane protein</topology>
    </subcellularLocation>
</comment>
<name>A0A7J7K5N0_BUGNE</name>
<dbReference type="InterPro" id="IPR011701">
    <property type="entry name" value="MFS"/>
</dbReference>
<dbReference type="Proteomes" id="UP000593567">
    <property type="component" value="Unassembled WGS sequence"/>
</dbReference>
<comment type="caution">
    <text evidence="6">The sequence shown here is derived from an EMBL/GenBank/DDBJ whole genome shotgun (WGS) entry which is preliminary data.</text>
</comment>
<evidence type="ECO:0000256" key="3">
    <source>
        <dbReference type="ARBA" id="ARBA00022989"/>
    </source>
</evidence>
<organism evidence="6 7">
    <name type="scientific">Bugula neritina</name>
    <name type="common">Brown bryozoan</name>
    <name type="synonym">Sertularia neritina</name>
    <dbReference type="NCBI Taxonomy" id="10212"/>
    <lineage>
        <taxon>Eukaryota</taxon>
        <taxon>Metazoa</taxon>
        <taxon>Spiralia</taxon>
        <taxon>Lophotrochozoa</taxon>
        <taxon>Bryozoa</taxon>
        <taxon>Gymnolaemata</taxon>
        <taxon>Cheilostomatida</taxon>
        <taxon>Flustrina</taxon>
        <taxon>Buguloidea</taxon>
        <taxon>Bugulidae</taxon>
        <taxon>Bugula</taxon>
    </lineage>
</organism>
<feature type="transmembrane region" description="Helical" evidence="5">
    <location>
        <begin position="31"/>
        <end position="52"/>
    </location>
</feature>
<reference evidence="6" key="1">
    <citation type="submission" date="2020-06" db="EMBL/GenBank/DDBJ databases">
        <title>Draft genome of Bugula neritina, a colonial animal packing powerful symbionts and potential medicines.</title>
        <authorList>
            <person name="Rayko M."/>
        </authorList>
    </citation>
    <scope>NUCLEOTIDE SEQUENCE [LARGE SCALE GENOMIC DNA]</scope>
    <source>
        <strain evidence="6">Kwan_BN1</strain>
    </source>
</reference>
<sequence length="462" mass="51040">MGEYDLETSKELSSSEEFQLMPSKVRQRSPYPIYMVCLLFYLGDAIGTKVVMEAVVYNKVCYSHFASVSLCTNATFSKNHPDLQEDAARWGNYIAAIQIVPAMLTNLLLSSYSDRIGHRLPICLPAISFALAAGALAVLSNNSLISLPIELLLVYGFLYSFLGGGPLLLMSCYSYITLISSNEKMSFNMVVLEAATDVGILVGLLASGPLFDLVGLDTLSYINVGVSITPVVVLCLTVKEIHDSQAIKWRDAIGVKYMLDSTKCVVKKRPSYNRLLIHLCYLTNFICCFSVTGFWANSFLYFTKQLGMSLTQYSVFSAAIQIAVSFGGPAIIFLNNKVFKLDDIMFGVLSCAVLALADIIMSIHAIPGGIWIGATLLSFQITIYGIIRSFQVKFVDENEIGKLFAYDGMLKVLFNLVSRMVFKEMYSLSVAVYPSLFLIICGTLYFCAMLTLILIGRFSPFK</sequence>
<feature type="transmembrane region" description="Helical" evidence="5">
    <location>
        <begin position="275"/>
        <end position="295"/>
    </location>
</feature>
<feature type="transmembrane region" description="Helical" evidence="5">
    <location>
        <begin position="315"/>
        <end position="334"/>
    </location>
</feature>
<keyword evidence="4 5" id="KW-0472">Membrane</keyword>
<dbReference type="GO" id="GO:0022857">
    <property type="term" value="F:transmembrane transporter activity"/>
    <property type="evidence" value="ECO:0007669"/>
    <property type="project" value="InterPro"/>
</dbReference>
<feature type="transmembrane region" description="Helical" evidence="5">
    <location>
        <begin position="218"/>
        <end position="238"/>
    </location>
</feature>
<dbReference type="InterPro" id="IPR036259">
    <property type="entry name" value="MFS_trans_sf"/>
</dbReference>
<keyword evidence="3 5" id="KW-1133">Transmembrane helix</keyword>
<feature type="transmembrane region" description="Helical" evidence="5">
    <location>
        <begin position="434"/>
        <end position="455"/>
    </location>
</feature>
<dbReference type="Pfam" id="PF07690">
    <property type="entry name" value="MFS_1"/>
    <property type="match status" value="1"/>
</dbReference>
<dbReference type="SUPFAM" id="SSF103473">
    <property type="entry name" value="MFS general substrate transporter"/>
    <property type="match status" value="1"/>
</dbReference>
<gene>
    <name evidence="6" type="ORF">EB796_007749</name>
</gene>
<dbReference type="Gene3D" id="1.20.1250.20">
    <property type="entry name" value="MFS general substrate transporter like domains"/>
    <property type="match status" value="1"/>
</dbReference>
<accession>A0A7J7K5N0</accession>
<dbReference type="AlphaFoldDB" id="A0A7J7K5N0"/>
<dbReference type="EMBL" id="VXIV02001198">
    <property type="protein sequence ID" value="KAF6033940.1"/>
    <property type="molecule type" value="Genomic_DNA"/>
</dbReference>
<feature type="transmembrane region" description="Helical" evidence="5">
    <location>
        <begin position="403"/>
        <end position="422"/>
    </location>
</feature>
<keyword evidence="2 5" id="KW-0812">Transmembrane</keyword>
<feature type="transmembrane region" description="Helical" evidence="5">
    <location>
        <begin position="346"/>
        <end position="364"/>
    </location>
</feature>
<dbReference type="PANTHER" id="PTHR23507:SF1">
    <property type="entry name" value="FI18259P1-RELATED"/>
    <property type="match status" value="1"/>
</dbReference>
<evidence type="ECO:0000256" key="2">
    <source>
        <dbReference type="ARBA" id="ARBA00022692"/>
    </source>
</evidence>
<evidence type="ECO:0000256" key="4">
    <source>
        <dbReference type="ARBA" id="ARBA00023136"/>
    </source>
</evidence>
<keyword evidence="7" id="KW-1185">Reference proteome</keyword>
<evidence type="ECO:0000256" key="1">
    <source>
        <dbReference type="ARBA" id="ARBA00004141"/>
    </source>
</evidence>
<feature type="transmembrane region" description="Helical" evidence="5">
    <location>
        <begin position="187"/>
        <end position="206"/>
    </location>
</feature>
<feature type="transmembrane region" description="Helical" evidence="5">
    <location>
        <begin position="90"/>
        <end position="109"/>
    </location>
</feature>
<evidence type="ECO:0000313" key="6">
    <source>
        <dbReference type="EMBL" id="KAF6033940.1"/>
    </source>
</evidence>
<evidence type="ECO:0000256" key="5">
    <source>
        <dbReference type="SAM" id="Phobius"/>
    </source>
</evidence>
<dbReference type="OrthoDB" id="3026777at2759"/>
<dbReference type="GO" id="GO:0016020">
    <property type="term" value="C:membrane"/>
    <property type="evidence" value="ECO:0007669"/>
    <property type="project" value="UniProtKB-SubCell"/>
</dbReference>
<feature type="transmembrane region" description="Helical" evidence="5">
    <location>
        <begin position="152"/>
        <end position="175"/>
    </location>
</feature>
<feature type="transmembrane region" description="Helical" evidence="5">
    <location>
        <begin position="370"/>
        <end position="391"/>
    </location>
</feature>
<evidence type="ECO:0000313" key="7">
    <source>
        <dbReference type="Proteomes" id="UP000593567"/>
    </source>
</evidence>